<dbReference type="PANTHER" id="PTHR43085:SF57">
    <property type="entry name" value="CARBOHYDRATE KINASE PFKB DOMAIN-CONTAINING PROTEIN"/>
    <property type="match status" value="1"/>
</dbReference>
<evidence type="ECO:0000313" key="5">
    <source>
        <dbReference type="EMBL" id="SHI81020.1"/>
    </source>
</evidence>
<name>A0A1M6E6N5_9FLAO</name>
<keyword evidence="2" id="KW-0808">Transferase</keyword>
<dbReference type="AlphaFoldDB" id="A0A1M6E6N5"/>
<organism evidence="5 6">
    <name type="scientific">Algibacter luteus</name>
    <dbReference type="NCBI Taxonomy" id="1178825"/>
    <lineage>
        <taxon>Bacteria</taxon>
        <taxon>Pseudomonadati</taxon>
        <taxon>Bacteroidota</taxon>
        <taxon>Flavobacteriia</taxon>
        <taxon>Flavobacteriales</taxon>
        <taxon>Flavobacteriaceae</taxon>
        <taxon>Algibacter</taxon>
    </lineage>
</organism>
<comment type="similarity">
    <text evidence="1">Belongs to the carbohydrate kinase PfkB family.</text>
</comment>
<dbReference type="InterPro" id="IPR011611">
    <property type="entry name" value="PfkB_dom"/>
</dbReference>
<dbReference type="InterPro" id="IPR029056">
    <property type="entry name" value="Ribokinase-like"/>
</dbReference>
<dbReference type="PANTHER" id="PTHR43085">
    <property type="entry name" value="HEXOKINASE FAMILY MEMBER"/>
    <property type="match status" value="1"/>
</dbReference>
<evidence type="ECO:0000256" key="1">
    <source>
        <dbReference type="ARBA" id="ARBA00010688"/>
    </source>
</evidence>
<dbReference type="OrthoDB" id="9813569at2"/>
<dbReference type="STRING" id="1178825.SAMN05216261_1807"/>
<dbReference type="CDD" id="cd01167">
    <property type="entry name" value="bac_FRK"/>
    <property type="match status" value="1"/>
</dbReference>
<dbReference type="eggNOG" id="COG0524">
    <property type="taxonomic scope" value="Bacteria"/>
</dbReference>
<reference evidence="5 6" key="1">
    <citation type="submission" date="2016-11" db="EMBL/GenBank/DDBJ databases">
        <authorList>
            <person name="Jaros S."/>
            <person name="Januszkiewicz K."/>
            <person name="Wedrychowicz H."/>
        </authorList>
    </citation>
    <scope>NUCLEOTIDE SEQUENCE [LARGE SCALE GENOMIC DNA]</scope>
    <source>
        <strain evidence="5 6">CGMCC 1.12213</strain>
    </source>
</reference>
<dbReference type="Gene3D" id="3.40.1190.20">
    <property type="match status" value="1"/>
</dbReference>
<dbReference type="EMBL" id="FQYK01000004">
    <property type="protein sequence ID" value="SHI81020.1"/>
    <property type="molecule type" value="Genomic_DNA"/>
</dbReference>
<evidence type="ECO:0000313" key="6">
    <source>
        <dbReference type="Proteomes" id="UP000184396"/>
    </source>
</evidence>
<feature type="domain" description="Carbohydrate kinase PfkB" evidence="4">
    <location>
        <begin position="20"/>
        <end position="280"/>
    </location>
</feature>
<evidence type="ECO:0000256" key="3">
    <source>
        <dbReference type="ARBA" id="ARBA00022777"/>
    </source>
</evidence>
<accession>A0A1M6E6N5</accession>
<dbReference type="Proteomes" id="UP000184396">
    <property type="component" value="Unassembled WGS sequence"/>
</dbReference>
<gene>
    <name evidence="5" type="ORF">SAMN05216261_1807</name>
</gene>
<dbReference type="InterPro" id="IPR050306">
    <property type="entry name" value="PfkB_Carbo_kinase"/>
</dbReference>
<dbReference type="Pfam" id="PF00294">
    <property type="entry name" value="PfkB"/>
    <property type="match status" value="1"/>
</dbReference>
<dbReference type="SUPFAM" id="SSF53613">
    <property type="entry name" value="Ribokinase-like"/>
    <property type="match status" value="1"/>
</dbReference>
<keyword evidence="3 5" id="KW-0418">Kinase</keyword>
<dbReference type="GO" id="GO:0016301">
    <property type="term" value="F:kinase activity"/>
    <property type="evidence" value="ECO:0007669"/>
    <property type="project" value="UniProtKB-KW"/>
</dbReference>
<dbReference type="RefSeq" id="WP_019386666.1">
    <property type="nucleotide sequence ID" value="NZ_ALIH01000002.1"/>
</dbReference>
<evidence type="ECO:0000259" key="4">
    <source>
        <dbReference type="Pfam" id="PF00294"/>
    </source>
</evidence>
<keyword evidence="6" id="KW-1185">Reference proteome</keyword>
<proteinExistence type="inferred from homology"/>
<evidence type="ECO:0000256" key="2">
    <source>
        <dbReference type="ARBA" id="ARBA00022679"/>
    </source>
</evidence>
<protein>
    <submittedName>
        <fullName evidence="5">Fructokinase</fullName>
    </submittedName>
</protein>
<sequence>MANIVCYGEVLWDIFPEYEKIGGAPLNVALRLNSFNNKVTMISSVGNDERGNQLLKYVESEGLNLDQIQINKDYKTSEVNVFLDDNGTASYTIEYPCAWDYIKLDDTLVNTVKQADAFIFGSLVARNTLSYKTLLNLLTVAKFKIFDVNLRPPHYKINVLLELMNKANLIKFNDEELFELCSALNFNSENLKENIEFISNKTNTKTICVTLGGKGAMLLSDGVFYTNKGYKVTVKDTVGAGDSFLASLSHKLLNNEHPQNAIDFACAVGAIVASSVGANPKISNDTINLLIENN</sequence>